<evidence type="ECO:0000256" key="11">
    <source>
        <dbReference type="ARBA" id="ARBA00022840"/>
    </source>
</evidence>
<dbReference type="GO" id="GO:0006541">
    <property type="term" value="P:glutamine metabolic process"/>
    <property type="evidence" value="ECO:0007669"/>
    <property type="project" value="TreeGrafter"/>
</dbReference>
<keyword evidence="12" id="KW-0460">Magnesium</keyword>
<dbReference type="SMART" id="SM01209">
    <property type="entry name" value="GARS_A"/>
    <property type="match status" value="1"/>
</dbReference>
<keyword evidence="5" id="KW-0055">Arginine biosynthesis</keyword>
<evidence type="ECO:0000256" key="9">
    <source>
        <dbReference type="ARBA" id="ARBA00022737"/>
    </source>
</evidence>
<evidence type="ECO:0000256" key="5">
    <source>
        <dbReference type="ARBA" id="ARBA00022571"/>
    </source>
</evidence>
<evidence type="ECO:0000256" key="1">
    <source>
        <dbReference type="ARBA" id="ARBA00001936"/>
    </source>
</evidence>
<keyword evidence="7" id="KW-0028">Amino-acid biosynthesis</keyword>
<comment type="catalytic activity">
    <reaction evidence="15">
        <text>hydrogencarbonate + NH4(+) + 2 ATP = carbamoyl phosphate + 2 ADP + phosphate + 2 H(+)</text>
        <dbReference type="Rhea" id="RHEA:18029"/>
        <dbReference type="ChEBI" id="CHEBI:15378"/>
        <dbReference type="ChEBI" id="CHEBI:17544"/>
        <dbReference type="ChEBI" id="CHEBI:28938"/>
        <dbReference type="ChEBI" id="CHEBI:30616"/>
        <dbReference type="ChEBI" id="CHEBI:43474"/>
        <dbReference type="ChEBI" id="CHEBI:58228"/>
        <dbReference type="ChEBI" id="CHEBI:456216"/>
        <dbReference type="EC" id="6.3.4.16"/>
    </reaction>
</comment>
<dbReference type="SUPFAM" id="SSF56059">
    <property type="entry name" value="Glutathione synthetase ATP-binding domain-like"/>
    <property type="match status" value="2"/>
</dbReference>
<keyword evidence="22" id="KW-1185">Reference proteome</keyword>
<dbReference type="OrthoDB" id="9804197at2"/>
<evidence type="ECO:0000256" key="19">
    <source>
        <dbReference type="PROSITE-ProRule" id="PRU00409"/>
    </source>
</evidence>
<dbReference type="PROSITE" id="PS51257">
    <property type="entry name" value="PROKAR_LIPOPROTEIN"/>
    <property type="match status" value="1"/>
</dbReference>
<evidence type="ECO:0000256" key="14">
    <source>
        <dbReference type="ARBA" id="ARBA00023211"/>
    </source>
</evidence>
<dbReference type="EMBL" id="REFV01000004">
    <property type="protein sequence ID" value="RMB61050.1"/>
    <property type="molecule type" value="Genomic_DNA"/>
</dbReference>
<organism evidence="21 22">
    <name type="scientific">Dokdonia sinensis</name>
    <dbReference type="NCBI Taxonomy" id="2479847"/>
    <lineage>
        <taxon>Bacteria</taxon>
        <taxon>Pseudomonadati</taxon>
        <taxon>Bacteroidota</taxon>
        <taxon>Flavobacteriia</taxon>
        <taxon>Flavobacteriales</taxon>
        <taxon>Flavobacteriaceae</taxon>
        <taxon>Dokdonia</taxon>
    </lineage>
</organism>
<proteinExistence type="inferred from homology"/>
<feature type="domain" description="ATP-grasp" evidence="20">
    <location>
        <begin position="134"/>
        <end position="330"/>
    </location>
</feature>
<dbReference type="FunFam" id="3.30.470.20:FF:000026">
    <property type="entry name" value="Carbamoyl-phosphate synthase large chain"/>
    <property type="match status" value="1"/>
</dbReference>
<dbReference type="EC" id="6.3.5.5" evidence="21"/>
<dbReference type="Pfam" id="PF02786">
    <property type="entry name" value="CPSase_L_D2"/>
    <property type="match status" value="2"/>
</dbReference>
<accession>A0A3M0G7P1</accession>
<dbReference type="GO" id="GO:0046872">
    <property type="term" value="F:metal ion binding"/>
    <property type="evidence" value="ECO:0007669"/>
    <property type="project" value="UniProtKB-KW"/>
</dbReference>
<name>A0A3M0G7P1_9FLAO</name>
<comment type="cofactor">
    <cofactor evidence="1">
        <name>Mn(2+)</name>
        <dbReference type="ChEBI" id="CHEBI:29035"/>
    </cofactor>
</comment>
<dbReference type="Gene3D" id="3.30.1490.20">
    <property type="entry name" value="ATP-grasp fold, A domain"/>
    <property type="match status" value="2"/>
</dbReference>
<dbReference type="Proteomes" id="UP000281985">
    <property type="component" value="Unassembled WGS sequence"/>
</dbReference>
<keyword evidence="11 19" id="KW-0067">ATP-binding</keyword>
<evidence type="ECO:0000256" key="6">
    <source>
        <dbReference type="ARBA" id="ARBA00022598"/>
    </source>
</evidence>
<evidence type="ECO:0000256" key="8">
    <source>
        <dbReference type="ARBA" id="ARBA00022723"/>
    </source>
</evidence>
<sequence>MPKNKDLKSILLIGSGPIVIGQACEFDYAGSQSLRSLTEDGIETILINSNPATIMTDPSMADHVYLLPLNTKSIVQILKKHPNIDAVLPTMGGQTALNLCIEADEKGIWKDFGVELIGVDIAAINITEDRDQFKTLMREIGIPMAPQSSANSFLKGKEIAQEFGFPLVIRSSFTLGGAGASFVFEEKDFDELLSRGLETSPVHEVMIDKALIGWKEYELELLRDSNDNVVIICAIENMDPMGIHTGDSITVAPAMTLSDVTYQKMRDMAIHMMRSIGDFAGGCNVQFAVNPDNEEEIIAIEINPRVSRSSALASKATGYPIAKIATKLAIGYNLDELDNQITKSTSALFEPTLDYVIVKIPRWNFDKFEGSDRTLGLQMKSVGEVMGIGRSFQEALHKATQSLEIKRNGLGADGKGYKDYDQIIEKLTYASWDRVFVIYDAIQMGIPLSRIHEITKIDMWFLKQYEELYAMEKEISTYNIDSLPRELMLEAKQRGFADRQIAHMLKCLESEVYKKREEQKIKRVYKLVDTCAAEFVAQTPYFYSTFENEMETADGEKYADNESIVSDKKKIIVLGSGPNRIGQGIEFDYCCVHGVLAAAECGYETIMINCNPETVSTDFDTADKLYFEPVFWEHIYDIIQHEKPEGVIVQLGGQTALKLAEKLDRYGIKILGTSFQALDLAEDRGSFSSLLKKLDIPYPEFDVAETADQALAVAQKLDYPILVRPSYVLGGQGMKIVINDKELEEHVVDLLRKIPNNKLLLDHYLDGAIEAEADAICDGEDVYIIGIMEHIEPCGIHSGDSNATLPPFNLGDLVLEQIKDHTKKIALALETVGLINIQFAIKDDKVYIIEANPRASRTVPFIAKAYKEPYVNYATKVMLGEKKVKDFTFNPQLEGYAIKQPVFSFNKFHNVNKKLGPEMKSTGESILFIDNLRDDAFYDLYARRKMYLSK</sequence>
<gene>
    <name evidence="21" type="ORF">EAX61_06120</name>
</gene>
<dbReference type="GO" id="GO:0004088">
    <property type="term" value="F:carbamoyl-phosphate synthase (glutamine-hydrolyzing) activity"/>
    <property type="evidence" value="ECO:0007669"/>
    <property type="project" value="UniProtKB-EC"/>
</dbReference>
<comment type="caution">
    <text evidence="21">The sequence shown here is derived from an EMBL/GenBank/DDBJ whole genome shotgun (WGS) entry which is preliminary data.</text>
</comment>
<evidence type="ECO:0000256" key="4">
    <source>
        <dbReference type="ARBA" id="ARBA00009799"/>
    </source>
</evidence>
<dbReference type="PRINTS" id="PR00098">
    <property type="entry name" value="CPSASE"/>
</dbReference>
<evidence type="ECO:0000256" key="7">
    <source>
        <dbReference type="ARBA" id="ARBA00022605"/>
    </source>
</evidence>
<keyword evidence="14" id="KW-0464">Manganese</keyword>
<evidence type="ECO:0000259" key="20">
    <source>
        <dbReference type="PROSITE" id="PS50975"/>
    </source>
</evidence>
<evidence type="ECO:0000256" key="3">
    <source>
        <dbReference type="ARBA" id="ARBA00005077"/>
    </source>
</evidence>
<dbReference type="InterPro" id="IPR016185">
    <property type="entry name" value="PreATP-grasp_dom_sf"/>
</dbReference>
<dbReference type="FunFam" id="1.10.1030.10:FF:000002">
    <property type="entry name" value="Carbamoyl-phosphate synthase large chain"/>
    <property type="match status" value="1"/>
</dbReference>
<dbReference type="FunFam" id="3.40.50.20:FF:000001">
    <property type="entry name" value="Carbamoyl-phosphate synthase large chain"/>
    <property type="match status" value="1"/>
</dbReference>
<dbReference type="Pfam" id="PF02787">
    <property type="entry name" value="CPSase_L_D3"/>
    <property type="match status" value="1"/>
</dbReference>
<evidence type="ECO:0000256" key="2">
    <source>
        <dbReference type="ARBA" id="ARBA00004812"/>
    </source>
</evidence>
<evidence type="ECO:0000313" key="21">
    <source>
        <dbReference type="EMBL" id="RMB61050.1"/>
    </source>
</evidence>
<dbReference type="PANTHER" id="PTHR11405">
    <property type="entry name" value="CARBAMOYLTRANSFERASE FAMILY MEMBER"/>
    <property type="match status" value="1"/>
</dbReference>
<dbReference type="NCBIfam" id="TIGR01369">
    <property type="entry name" value="CPSaseII_lrg"/>
    <property type="match status" value="1"/>
</dbReference>
<dbReference type="InterPro" id="IPR005480">
    <property type="entry name" value="CPSase_lsu_oligo"/>
</dbReference>
<dbReference type="InterPro" id="IPR011761">
    <property type="entry name" value="ATP-grasp"/>
</dbReference>
<dbReference type="InterPro" id="IPR005479">
    <property type="entry name" value="CPAse_ATP-bd"/>
</dbReference>
<dbReference type="NCBIfam" id="NF009455">
    <property type="entry name" value="PRK12815.1"/>
    <property type="match status" value="1"/>
</dbReference>
<dbReference type="Gene3D" id="3.30.470.20">
    <property type="entry name" value="ATP-grasp fold, B domain"/>
    <property type="match status" value="2"/>
</dbReference>
<dbReference type="InterPro" id="IPR005483">
    <property type="entry name" value="CPSase_dom"/>
</dbReference>
<evidence type="ECO:0000313" key="22">
    <source>
        <dbReference type="Proteomes" id="UP000281985"/>
    </source>
</evidence>
<dbReference type="InterPro" id="IPR036897">
    <property type="entry name" value="CarbamoylP_synth_lsu_oligo_sf"/>
</dbReference>
<dbReference type="SMART" id="SM01096">
    <property type="entry name" value="CPSase_L_D3"/>
    <property type="match status" value="1"/>
</dbReference>
<evidence type="ECO:0000256" key="15">
    <source>
        <dbReference type="ARBA" id="ARBA00047359"/>
    </source>
</evidence>
<reference evidence="21 22" key="1">
    <citation type="submission" date="2018-10" db="EMBL/GenBank/DDBJ databases">
        <title>Dokdonia luteus sp. nov., isolated from sea water.</title>
        <authorList>
            <person name="Zhou L.Y."/>
            <person name="Du Z.J."/>
        </authorList>
    </citation>
    <scope>NUCLEOTIDE SEQUENCE [LARGE SCALE GENOMIC DNA]</scope>
    <source>
        <strain evidence="21 22">SH27</strain>
    </source>
</reference>
<dbReference type="SUPFAM" id="SSF48108">
    <property type="entry name" value="Carbamoyl phosphate synthetase, large subunit connection domain"/>
    <property type="match status" value="1"/>
</dbReference>
<evidence type="ECO:0000256" key="12">
    <source>
        <dbReference type="ARBA" id="ARBA00022842"/>
    </source>
</evidence>
<dbReference type="PROSITE" id="PS00867">
    <property type="entry name" value="CPSASE_2"/>
    <property type="match status" value="1"/>
</dbReference>
<dbReference type="InterPro" id="IPR013815">
    <property type="entry name" value="ATP_grasp_subdomain_1"/>
</dbReference>
<comment type="pathway">
    <text evidence="2">Pyrimidine metabolism; UMP biosynthesis via de novo pathway; (S)-dihydroorotate from bicarbonate: step 1/3.</text>
</comment>
<dbReference type="GO" id="GO:0004087">
    <property type="term" value="F:carbamoyl-phosphate synthase (ammonia) activity"/>
    <property type="evidence" value="ECO:0007669"/>
    <property type="project" value="UniProtKB-EC"/>
</dbReference>
<dbReference type="FunFam" id="3.40.50.20:FF:000002">
    <property type="entry name" value="Carbamoyl-phosphate synthase large chain"/>
    <property type="match status" value="1"/>
</dbReference>
<evidence type="ECO:0000256" key="16">
    <source>
        <dbReference type="ARBA" id="ARBA00048816"/>
    </source>
</evidence>
<comment type="function">
    <text evidence="17">Large subunit of the glutamine-dependent carbamoyl phosphate synthetase (CPSase). CPSase catalyzes the formation of carbamoyl phosphate from the ammonia moiety of glutamine, carbonate, and phosphate donated by ATP, constituting the first step of 2 biosynthetic pathways, one leading to arginine and/or urea and the other to pyrimidine nucleotides. The large subunit (synthetase) binds the substrates ammonia (free or transferred from glutamine from the small subunit), hydrogencarbonate and ATP and carries out an ATP-coupled ligase reaction, activating hydrogencarbonate by forming carboxy phosphate which reacts with ammonia to form carbamoyl phosphate.</text>
</comment>
<keyword evidence="13" id="KW-0665">Pyrimidine biosynthesis</keyword>
<dbReference type="InterPro" id="IPR058047">
    <property type="entry name" value="CPSase_preATP-grasp"/>
</dbReference>
<keyword evidence="10 19" id="KW-0547">Nucleotide-binding</keyword>
<dbReference type="PROSITE" id="PS50975">
    <property type="entry name" value="ATP_GRASP"/>
    <property type="match status" value="2"/>
</dbReference>
<protein>
    <submittedName>
        <fullName evidence="21">Carbamoyl-phosphate synthase large subunit</fullName>
        <ecNumber evidence="21">6.3.5.5</ecNumber>
    </submittedName>
</protein>
<comment type="pathway">
    <text evidence="3">Amino-acid biosynthesis; L-arginine biosynthesis; carbamoyl phosphate from bicarbonate: step 1/1.</text>
</comment>
<dbReference type="GO" id="GO:0005524">
    <property type="term" value="F:ATP binding"/>
    <property type="evidence" value="ECO:0007669"/>
    <property type="project" value="UniProtKB-UniRule"/>
</dbReference>
<evidence type="ECO:0000256" key="10">
    <source>
        <dbReference type="ARBA" id="ARBA00022741"/>
    </source>
</evidence>
<evidence type="ECO:0000256" key="13">
    <source>
        <dbReference type="ARBA" id="ARBA00022975"/>
    </source>
</evidence>
<dbReference type="Gene3D" id="1.10.1030.10">
    <property type="entry name" value="Carbamoyl-phosphate synthetase, large subunit oligomerisation domain"/>
    <property type="match status" value="1"/>
</dbReference>
<dbReference type="RefSeq" id="WP_121916784.1">
    <property type="nucleotide sequence ID" value="NZ_REFV01000004.1"/>
</dbReference>
<comment type="similarity">
    <text evidence="4">Belongs to the CarB family.</text>
</comment>
<dbReference type="GO" id="GO:0005737">
    <property type="term" value="C:cytoplasm"/>
    <property type="evidence" value="ECO:0007669"/>
    <property type="project" value="TreeGrafter"/>
</dbReference>
<dbReference type="PROSITE" id="PS00866">
    <property type="entry name" value="CPSASE_1"/>
    <property type="match status" value="2"/>
</dbReference>
<keyword evidence="8" id="KW-0479">Metal-binding</keyword>
<dbReference type="GO" id="GO:0006221">
    <property type="term" value="P:pyrimidine nucleotide biosynthetic process"/>
    <property type="evidence" value="ECO:0007669"/>
    <property type="project" value="UniProtKB-KW"/>
</dbReference>
<dbReference type="Pfam" id="PF25596">
    <property type="entry name" value="CPSase_L_D1"/>
    <property type="match status" value="2"/>
</dbReference>
<evidence type="ECO:0000256" key="17">
    <source>
        <dbReference type="ARBA" id="ARBA00057223"/>
    </source>
</evidence>
<dbReference type="PANTHER" id="PTHR11405:SF53">
    <property type="entry name" value="CARBAMOYL-PHOSPHATE SYNTHASE [AMMONIA], MITOCHONDRIAL"/>
    <property type="match status" value="1"/>
</dbReference>
<dbReference type="NCBIfam" id="NF003671">
    <property type="entry name" value="PRK05294.1"/>
    <property type="match status" value="1"/>
</dbReference>
<dbReference type="GO" id="GO:0006526">
    <property type="term" value="P:L-arginine biosynthetic process"/>
    <property type="evidence" value="ECO:0007669"/>
    <property type="project" value="UniProtKB-KW"/>
</dbReference>
<dbReference type="SUPFAM" id="SSF52440">
    <property type="entry name" value="PreATP-grasp domain"/>
    <property type="match status" value="2"/>
</dbReference>
<dbReference type="Gene3D" id="3.40.50.20">
    <property type="match status" value="2"/>
</dbReference>
<dbReference type="AlphaFoldDB" id="A0A3M0G7P1"/>
<keyword evidence="9" id="KW-0677">Repeat</keyword>
<dbReference type="FunFam" id="3.30.470.20:FF:000007">
    <property type="entry name" value="Carbamoyl-phosphate synthase large chain"/>
    <property type="match status" value="1"/>
</dbReference>
<comment type="subunit">
    <text evidence="18">Composed of two chains; the small (or glutamine) chain promotes the hydrolysis of glutamine to ammonia, which is used by the large (or ammonia) chain to synthesize carbamoyl phosphate. Tetramer of heterodimers (alpha,beta)4.</text>
</comment>
<evidence type="ECO:0000256" key="18">
    <source>
        <dbReference type="ARBA" id="ARBA00062056"/>
    </source>
</evidence>
<dbReference type="InterPro" id="IPR006275">
    <property type="entry name" value="CPSase_lsu"/>
</dbReference>
<keyword evidence="6 21" id="KW-0436">Ligase</keyword>
<comment type="catalytic activity">
    <reaction evidence="16">
        <text>hydrogencarbonate + L-glutamine + 2 ATP + H2O = carbamoyl phosphate + L-glutamate + 2 ADP + phosphate + 2 H(+)</text>
        <dbReference type="Rhea" id="RHEA:18633"/>
        <dbReference type="ChEBI" id="CHEBI:15377"/>
        <dbReference type="ChEBI" id="CHEBI:15378"/>
        <dbReference type="ChEBI" id="CHEBI:17544"/>
        <dbReference type="ChEBI" id="CHEBI:29985"/>
        <dbReference type="ChEBI" id="CHEBI:30616"/>
        <dbReference type="ChEBI" id="CHEBI:43474"/>
        <dbReference type="ChEBI" id="CHEBI:58228"/>
        <dbReference type="ChEBI" id="CHEBI:58359"/>
        <dbReference type="ChEBI" id="CHEBI:456216"/>
        <dbReference type="EC" id="6.3.5.5"/>
    </reaction>
</comment>
<feature type="domain" description="ATP-grasp" evidence="20">
    <location>
        <begin position="688"/>
        <end position="879"/>
    </location>
</feature>